<sequence length="277" mass="31428">MIFIANRRFSCSLLFMLAASLLFSIDSLGQILIGPRVGGQMSWVSYDNSQVKEYYDIEPLYGYFGGFTVAFRVRDRFFLQTDFVYSRKGKVIEGTGDASKSDPELEYRSITHHFDLPIVYRMDFKGSFGENLGFKYFVGLGPNISYWWKGNGTLKSGELLESHIEELEYDVKFGGTNENDDPSILVIEDANRVQLGINFATGLVLEPTGGGVYIVDFRFELGHSYLYKESPAQFSNITFVDPVKGRNMGFRLGFAYLLDTKVAQRKKGKSTGRNRRK</sequence>
<evidence type="ECO:0000259" key="1">
    <source>
        <dbReference type="Pfam" id="PF13568"/>
    </source>
</evidence>
<protein>
    <submittedName>
        <fullName evidence="2">PorT family protein</fullName>
    </submittedName>
</protein>
<proteinExistence type="predicted"/>
<dbReference type="InterPro" id="IPR025665">
    <property type="entry name" value="Beta-barrel_OMP_2"/>
</dbReference>
<dbReference type="AlphaFoldDB" id="A0A937KCU6"/>
<keyword evidence="3" id="KW-1185">Reference proteome</keyword>
<evidence type="ECO:0000313" key="2">
    <source>
        <dbReference type="EMBL" id="MBL6445578.1"/>
    </source>
</evidence>
<reference evidence="2" key="1">
    <citation type="submission" date="2021-01" db="EMBL/GenBank/DDBJ databases">
        <title>Fulvivirga kasyanovii gen. nov., sp nov., a novel member of the phylum Bacteroidetes isolated from seawater in a mussel farm.</title>
        <authorList>
            <person name="Zhao L.-H."/>
            <person name="Wang Z.-J."/>
        </authorList>
    </citation>
    <scope>NUCLEOTIDE SEQUENCE</scope>
    <source>
        <strain evidence="2">29W222</strain>
    </source>
</reference>
<gene>
    <name evidence="2" type="ORF">JMN32_04615</name>
</gene>
<evidence type="ECO:0000313" key="3">
    <source>
        <dbReference type="Proteomes" id="UP000614216"/>
    </source>
</evidence>
<dbReference type="EMBL" id="JAEUGD010000016">
    <property type="protein sequence ID" value="MBL6445578.1"/>
    <property type="molecule type" value="Genomic_DNA"/>
</dbReference>
<dbReference type="Pfam" id="PF13568">
    <property type="entry name" value="OMP_b-brl_2"/>
    <property type="match status" value="1"/>
</dbReference>
<feature type="domain" description="Outer membrane protein beta-barrel" evidence="1">
    <location>
        <begin position="31"/>
        <end position="156"/>
    </location>
</feature>
<organism evidence="2 3">
    <name type="scientific">Fulvivirga marina</name>
    <dbReference type="NCBI Taxonomy" id="2494733"/>
    <lineage>
        <taxon>Bacteria</taxon>
        <taxon>Pseudomonadati</taxon>
        <taxon>Bacteroidota</taxon>
        <taxon>Cytophagia</taxon>
        <taxon>Cytophagales</taxon>
        <taxon>Fulvivirgaceae</taxon>
        <taxon>Fulvivirga</taxon>
    </lineage>
</organism>
<accession>A0A937KCU6</accession>
<comment type="caution">
    <text evidence="2">The sequence shown here is derived from an EMBL/GenBank/DDBJ whole genome shotgun (WGS) entry which is preliminary data.</text>
</comment>
<dbReference type="Proteomes" id="UP000614216">
    <property type="component" value="Unassembled WGS sequence"/>
</dbReference>
<name>A0A937KCU6_9BACT</name>